<dbReference type="NCBIfam" id="TIGR02669">
    <property type="entry name" value="SpoIID_LytB"/>
    <property type="match status" value="1"/>
</dbReference>
<dbReference type="InterPro" id="IPR013486">
    <property type="entry name" value="SpoIID/LytB"/>
</dbReference>
<protein>
    <submittedName>
        <fullName evidence="2">SpoIID/LytB domain-containing protein</fullName>
    </submittedName>
</protein>
<sequence>MGRIGNIGRNGRVDAKKVKLCILLAGCAFLLLAVLKTEYKERDLSQWNDAYLGADEAIQMLTFSGYEKSEWEELLDMKQDRELKFVDVKKILEHLGATEYVTYQKEGDAKAIDRKTWYDIYDQLLELLDTNQKVNCTPCLILKKDSKEQQVQTQDGSYSYLVPDDFLEETEGYLCYLYENTIIGLKREKGLEVVLPNVYFEGVSQQKASVVFGGQTYEFPLEEAGEDLSGTVCDMHFRDGEIFKIDRKQETITGNLLTVDEQKIEIDGYGPLKRAKVLPVYKTYGTIEQKDVSDIVIGNMNVTYVVAGDEVCAILLNQPANLSNIRVLLLDGDGTVYRDGVWITCDGEYQVVYGENTAAYGGGTLFDAASCLTEAGDGYVRIDAVNGNEMYLADASGSRISYGYEGGFEVRRYAEGFVVINDVPIENYLYQVVTSEMPANYQPEALKAQAVCARSYAYRQLLQSEYAQYGAHVDDSTNYQVYNRQEHTDIARTVVDDTCGEVMTCGGEIIEAFYFSTSCGMTQDDCVWNNVIADDYPFLKVTRVSADQTPLALSDEAAFYQYITGIDDSCFDVSSHFFRWSTTAKLTDERMEQARQVLAVRKEIKPENILLYDSSGNPTDTVSGLGKLFSMQIKARGNGGAVLDLVLTYENGTAEVLSEYNIRKVLGCLVDDVHLLDGTTQKMAILPSACFTFSYDETTGTYTIYGGGYGHGVGMSQNGAEGMAELGYSYKDILNFFFKDIEIEPKG</sequence>
<reference evidence="2 3" key="1">
    <citation type="submission" date="2020-08" db="EMBL/GenBank/DDBJ databases">
        <title>Genome public.</title>
        <authorList>
            <person name="Liu C."/>
            <person name="Sun Q."/>
        </authorList>
    </citation>
    <scope>NUCLEOTIDE SEQUENCE [LARGE SCALE GENOMIC DNA]</scope>
    <source>
        <strain evidence="2 3">BX0805</strain>
    </source>
</reference>
<feature type="domain" description="Sporulation stage II protein D amidase enhancer LytB N-terminal" evidence="1">
    <location>
        <begin position="415"/>
        <end position="504"/>
    </location>
</feature>
<dbReference type="Pfam" id="PF08486">
    <property type="entry name" value="SpoIID"/>
    <property type="match status" value="1"/>
</dbReference>
<organism evidence="2 3">
    <name type="scientific">Roseburia yibonii</name>
    <dbReference type="NCBI Taxonomy" id="2763063"/>
    <lineage>
        <taxon>Bacteria</taxon>
        <taxon>Bacillati</taxon>
        <taxon>Bacillota</taxon>
        <taxon>Clostridia</taxon>
        <taxon>Lachnospirales</taxon>
        <taxon>Lachnospiraceae</taxon>
        <taxon>Roseburia</taxon>
    </lineage>
</organism>
<keyword evidence="3" id="KW-1185">Reference proteome</keyword>
<dbReference type="EMBL" id="JACOQH010000002">
    <property type="protein sequence ID" value="MBC5753295.1"/>
    <property type="molecule type" value="Genomic_DNA"/>
</dbReference>
<evidence type="ECO:0000259" key="1">
    <source>
        <dbReference type="Pfam" id="PF08486"/>
    </source>
</evidence>
<comment type="caution">
    <text evidence="2">The sequence shown here is derived from an EMBL/GenBank/DDBJ whole genome shotgun (WGS) entry which is preliminary data.</text>
</comment>
<dbReference type="InterPro" id="IPR013693">
    <property type="entry name" value="SpoIID/LytB_N"/>
</dbReference>
<dbReference type="PANTHER" id="PTHR30032:SF4">
    <property type="entry name" value="AMIDASE ENHANCER"/>
    <property type="match status" value="1"/>
</dbReference>
<dbReference type="InterPro" id="IPR051922">
    <property type="entry name" value="Bact_Sporulation_Assoc"/>
</dbReference>
<proteinExistence type="predicted"/>
<evidence type="ECO:0000313" key="3">
    <source>
        <dbReference type="Proteomes" id="UP000621540"/>
    </source>
</evidence>
<dbReference type="Proteomes" id="UP000621540">
    <property type="component" value="Unassembled WGS sequence"/>
</dbReference>
<accession>A0ABR7I8U4</accession>
<name>A0ABR7I8U4_9FIRM</name>
<dbReference type="PANTHER" id="PTHR30032">
    <property type="entry name" value="N-ACETYLMURAMOYL-L-ALANINE AMIDASE-RELATED"/>
    <property type="match status" value="1"/>
</dbReference>
<evidence type="ECO:0000313" key="2">
    <source>
        <dbReference type="EMBL" id="MBC5753295.1"/>
    </source>
</evidence>
<dbReference type="RefSeq" id="WP_186981769.1">
    <property type="nucleotide sequence ID" value="NZ_JACOQH010000002.1"/>
</dbReference>
<gene>
    <name evidence="2" type="ORF">H8Z76_04485</name>
</gene>